<dbReference type="SMART" id="SM00646">
    <property type="entry name" value="Ami_3"/>
    <property type="match status" value="1"/>
</dbReference>
<evidence type="ECO:0000256" key="2">
    <source>
        <dbReference type="SAM" id="MobiDB-lite"/>
    </source>
</evidence>
<feature type="compositionally biased region" description="Acidic residues" evidence="2">
    <location>
        <begin position="71"/>
        <end position="80"/>
    </location>
</feature>
<evidence type="ECO:0000313" key="8">
    <source>
        <dbReference type="Proteomes" id="UP000472916"/>
    </source>
</evidence>
<feature type="compositionally biased region" description="Basic residues" evidence="2">
    <location>
        <begin position="43"/>
        <end position="55"/>
    </location>
</feature>
<dbReference type="OrthoDB" id="43070at2"/>
<keyword evidence="3" id="KW-0732">Signal</keyword>
<name>A0A6L8S238_9FIRM</name>
<reference evidence="7 8" key="1">
    <citation type="journal article" date="2019" name="Nat. Med.">
        <title>A library of human gut bacterial isolates paired with longitudinal multiomics data enables mechanistic microbiome research.</title>
        <authorList>
            <person name="Poyet M."/>
            <person name="Groussin M."/>
            <person name="Gibbons S.M."/>
            <person name="Avila-Pacheco J."/>
            <person name="Jiang X."/>
            <person name="Kearney S.M."/>
            <person name="Perrotta A.R."/>
            <person name="Berdy B."/>
            <person name="Zhao S."/>
            <person name="Lieberman T.D."/>
            <person name="Swanson P.K."/>
            <person name="Smith M."/>
            <person name="Roesemann S."/>
            <person name="Alexander J.E."/>
            <person name="Rich S.A."/>
            <person name="Livny J."/>
            <person name="Vlamakis H."/>
            <person name="Clish C."/>
            <person name="Bullock K."/>
            <person name="Deik A."/>
            <person name="Scott J."/>
            <person name="Pierce K.A."/>
            <person name="Xavier R.J."/>
            <person name="Alm E.J."/>
        </authorList>
    </citation>
    <scope>NUCLEOTIDE SEQUENCE [LARGE SCALE GENOMIC DNA]</scope>
    <source>
        <strain evidence="6 8">BIOML-A6</strain>
        <strain evidence="5 7">BIOML-A7</strain>
    </source>
</reference>
<evidence type="ECO:0000259" key="4">
    <source>
        <dbReference type="SMART" id="SM00646"/>
    </source>
</evidence>
<proteinExistence type="predicted"/>
<dbReference type="GO" id="GO:0009253">
    <property type="term" value="P:peptidoglycan catabolic process"/>
    <property type="evidence" value="ECO:0007669"/>
    <property type="project" value="InterPro"/>
</dbReference>
<gene>
    <name evidence="6" type="ORF">GT528_13190</name>
    <name evidence="5" type="ORF">GT565_10170</name>
</gene>
<organism evidence="6 8">
    <name type="scientific">Dorea longicatena</name>
    <dbReference type="NCBI Taxonomy" id="88431"/>
    <lineage>
        <taxon>Bacteria</taxon>
        <taxon>Bacillati</taxon>
        <taxon>Bacillota</taxon>
        <taxon>Clostridia</taxon>
        <taxon>Lachnospirales</taxon>
        <taxon>Lachnospiraceae</taxon>
        <taxon>Dorea</taxon>
    </lineage>
</organism>
<dbReference type="Pfam" id="PF01520">
    <property type="entry name" value="Amidase_3"/>
    <property type="match status" value="1"/>
</dbReference>
<feature type="chain" id="PRO_5044644582" evidence="3">
    <location>
        <begin position="26"/>
        <end position="296"/>
    </location>
</feature>
<feature type="region of interest" description="Disordered" evidence="2">
    <location>
        <begin position="101"/>
        <end position="125"/>
    </location>
</feature>
<evidence type="ECO:0000256" key="3">
    <source>
        <dbReference type="SAM" id="SignalP"/>
    </source>
</evidence>
<feature type="domain" description="MurNAc-LAA" evidence="4">
    <location>
        <begin position="171"/>
        <end position="290"/>
    </location>
</feature>
<dbReference type="InterPro" id="IPR050695">
    <property type="entry name" value="N-acetylmuramoyl_amidase_3"/>
</dbReference>
<dbReference type="PANTHER" id="PTHR30404:SF0">
    <property type="entry name" value="N-ACETYLMURAMOYL-L-ALANINE AMIDASE AMIC"/>
    <property type="match status" value="1"/>
</dbReference>
<keyword evidence="1" id="KW-0378">Hydrolase</keyword>
<accession>A0A6L8S238</accession>
<dbReference type="SUPFAM" id="SSF53187">
    <property type="entry name" value="Zn-dependent exopeptidases"/>
    <property type="match status" value="1"/>
</dbReference>
<dbReference type="PROSITE" id="PS51257">
    <property type="entry name" value="PROKAR_LIPOPROTEIN"/>
    <property type="match status" value="1"/>
</dbReference>
<comment type="caution">
    <text evidence="6">The sequence shown here is derived from an EMBL/GenBank/DDBJ whole genome shotgun (WGS) entry which is preliminary data.</text>
</comment>
<dbReference type="Proteomes" id="UP000472916">
    <property type="component" value="Unassembled WGS sequence"/>
</dbReference>
<dbReference type="PANTHER" id="PTHR30404">
    <property type="entry name" value="N-ACETYLMURAMOYL-L-ALANINE AMIDASE"/>
    <property type="match status" value="1"/>
</dbReference>
<evidence type="ECO:0000313" key="6">
    <source>
        <dbReference type="EMBL" id="MZK42613.1"/>
    </source>
</evidence>
<dbReference type="GO" id="GO:0030288">
    <property type="term" value="C:outer membrane-bounded periplasmic space"/>
    <property type="evidence" value="ECO:0007669"/>
    <property type="project" value="TreeGrafter"/>
</dbReference>
<dbReference type="EMBL" id="WWSB01000012">
    <property type="protein sequence ID" value="MZK18476.1"/>
    <property type="molecule type" value="Genomic_DNA"/>
</dbReference>
<dbReference type="EMBL" id="WWSC01000019">
    <property type="protein sequence ID" value="MZK42613.1"/>
    <property type="molecule type" value="Genomic_DNA"/>
</dbReference>
<dbReference type="InterPro" id="IPR002508">
    <property type="entry name" value="MurNAc-LAA_cat"/>
</dbReference>
<dbReference type="CDD" id="cd02696">
    <property type="entry name" value="MurNAc-LAA"/>
    <property type="match status" value="1"/>
</dbReference>
<evidence type="ECO:0000313" key="7">
    <source>
        <dbReference type="Proteomes" id="UP000446719"/>
    </source>
</evidence>
<protein>
    <submittedName>
        <fullName evidence="6">N-acetylmuramoyl-L-alanine amidase</fullName>
    </submittedName>
</protein>
<dbReference type="Proteomes" id="UP000446719">
    <property type="component" value="Unassembled WGS sequence"/>
</dbReference>
<feature type="region of interest" description="Disordered" evidence="2">
    <location>
        <begin position="38"/>
        <end position="89"/>
    </location>
</feature>
<evidence type="ECO:0000256" key="1">
    <source>
        <dbReference type="ARBA" id="ARBA00022801"/>
    </source>
</evidence>
<feature type="signal peptide" evidence="3">
    <location>
        <begin position="1"/>
        <end position="25"/>
    </location>
</feature>
<sequence>MRKNMKKLKLAIYLLTLVFALTGCKKDVHVKTISEIKQMNKSQKQKSQKNKKRVKKSENTKLTGTESSPVPEDETTDNEQENQTVTDKKVIVLDPGHSAVVATGTEPLGPGSSEQKAADASGTRGISSGVPEYELTLNISVQLKEVLEQRGYQVVLTRESNNVPISCVQRAEVANNLNADVYVRIHANGSENSNAKGAMTICTTPNNPYNASIYGESKALSEAILDKYCEVTGCNKEYVWETDTMSGNNWSQVPVTIVEMGYMTNPEEDVLMQTAEYQQKMVQGIADGIDAYMENY</sequence>
<evidence type="ECO:0000313" key="5">
    <source>
        <dbReference type="EMBL" id="MZK18476.1"/>
    </source>
</evidence>
<dbReference type="GO" id="GO:0008745">
    <property type="term" value="F:N-acetylmuramoyl-L-alanine amidase activity"/>
    <property type="evidence" value="ECO:0007669"/>
    <property type="project" value="InterPro"/>
</dbReference>
<dbReference type="Gene3D" id="3.40.630.40">
    <property type="entry name" value="Zn-dependent exopeptidases"/>
    <property type="match status" value="1"/>
</dbReference>
<dbReference type="AlphaFoldDB" id="A0A6L8S238"/>